<protein>
    <submittedName>
        <fullName evidence="1">Uncharacterized protein</fullName>
    </submittedName>
</protein>
<sequence>MSGTVTINAGETGKSSVGVFGSACSDCSECQRGDDKNQNHKYELMKRSRSCASFQSIDNEAYPLLMAPNLTHTYKSISTSSDTLGPAELSGSDILATYKRTMEKTVKTEKNKQSSLVTM</sequence>
<evidence type="ECO:0000313" key="1">
    <source>
        <dbReference type="EMBL" id="CAH2092623.1"/>
    </source>
</evidence>
<accession>A0AAU9U078</accession>
<reference evidence="1" key="1">
    <citation type="submission" date="2022-03" db="EMBL/GenBank/DDBJ databases">
        <authorList>
            <person name="Tunstrom K."/>
        </authorList>
    </citation>
    <scope>NUCLEOTIDE SEQUENCE</scope>
</reference>
<keyword evidence="2" id="KW-1185">Reference proteome</keyword>
<name>A0AAU9U078_EUPED</name>
<gene>
    <name evidence="1" type="ORF">EEDITHA_LOCUS8367</name>
</gene>
<dbReference type="Proteomes" id="UP001153954">
    <property type="component" value="Unassembled WGS sequence"/>
</dbReference>
<dbReference type="AlphaFoldDB" id="A0AAU9U078"/>
<comment type="caution">
    <text evidence="1">The sequence shown here is derived from an EMBL/GenBank/DDBJ whole genome shotgun (WGS) entry which is preliminary data.</text>
</comment>
<organism evidence="1 2">
    <name type="scientific">Euphydryas editha</name>
    <name type="common">Edith's checkerspot</name>
    <dbReference type="NCBI Taxonomy" id="104508"/>
    <lineage>
        <taxon>Eukaryota</taxon>
        <taxon>Metazoa</taxon>
        <taxon>Ecdysozoa</taxon>
        <taxon>Arthropoda</taxon>
        <taxon>Hexapoda</taxon>
        <taxon>Insecta</taxon>
        <taxon>Pterygota</taxon>
        <taxon>Neoptera</taxon>
        <taxon>Endopterygota</taxon>
        <taxon>Lepidoptera</taxon>
        <taxon>Glossata</taxon>
        <taxon>Ditrysia</taxon>
        <taxon>Papilionoidea</taxon>
        <taxon>Nymphalidae</taxon>
        <taxon>Nymphalinae</taxon>
        <taxon>Euphydryas</taxon>
    </lineage>
</organism>
<evidence type="ECO:0000313" key="2">
    <source>
        <dbReference type="Proteomes" id="UP001153954"/>
    </source>
</evidence>
<dbReference type="EMBL" id="CAKOGL010000012">
    <property type="protein sequence ID" value="CAH2092623.1"/>
    <property type="molecule type" value="Genomic_DNA"/>
</dbReference>
<proteinExistence type="predicted"/>